<reference evidence="2" key="1">
    <citation type="submission" date="2021-02" db="EMBL/GenBank/DDBJ databases">
        <authorList>
            <person name="Nowell W R."/>
        </authorList>
    </citation>
    <scope>NUCLEOTIDE SEQUENCE</scope>
</reference>
<dbReference type="InterPro" id="IPR036188">
    <property type="entry name" value="FAD/NAD-bd_sf"/>
</dbReference>
<evidence type="ECO:0000259" key="1">
    <source>
        <dbReference type="Pfam" id="PF01494"/>
    </source>
</evidence>
<dbReference type="AlphaFoldDB" id="A0A820KHP4"/>
<organism evidence="2 3">
    <name type="scientific">Rotaria sordida</name>
    <dbReference type="NCBI Taxonomy" id="392033"/>
    <lineage>
        <taxon>Eukaryota</taxon>
        <taxon>Metazoa</taxon>
        <taxon>Spiralia</taxon>
        <taxon>Gnathifera</taxon>
        <taxon>Rotifera</taxon>
        <taxon>Eurotatoria</taxon>
        <taxon>Bdelloidea</taxon>
        <taxon>Philodinida</taxon>
        <taxon>Philodinidae</taxon>
        <taxon>Rotaria</taxon>
    </lineage>
</organism>
<evidence type="ECO:0000313" key="2">
    <source>
        <dbReference type="EMBL" id="CAF4337515.1"/>
    </source>
</evidence>
<dbReference type="Pfam" id="PF01494">
    <property type="entry name" value="FAD_binding_3"/>
    <property type="match status" value="1"/>
</dbReference>
<sequence length="118" mass="13471">MQYKRLFFAGDAVHILPPTGAKGLNTAVKDVQVLARAFEDYYDNDRLDKLNNYATSCLTHIWQAQEFGIYMTSLLHKMDISTNCDCSDSNSPEFNKQLQRVQQQSLKNSKALQQHLAD</sequence>
<feature type="domain" description="FAD-binding" evidence="1">
    <location>
        <begin position="1"/>
        <end position="66"/>
    </location>
</feature>
<dbReference type="Proteomes" id="UP000663874">
    <property type="component" value="Unassembled WGS sequence"/>
</dbReference>
<dbReference type="InterPro" id="IPR002938">
    <property type="entry name" value="FAD-bd"/>
</dbReference>
<feature type="non-terminal residue" evidence="2">
    <location>
        <position position="118"/>
    </location>
</feature>
<dbReference type="PRINTS" id="PR00420">
    <property type="entry name" value="RNGMNOXGNASE"/>
</dbReference>
<protein>
    <recommendedName>
        <fullName evidence="1">FAD-binding domain-containing protein</fullName>
    </recommendedName>
</protein>
<proteinExistence type="predicted"/>
<accession>A0A820KHP4</accession>
<evidence type="ECO:0000313" key="3">
    <source>
        <dbReference type="Proteomes" id="UP000663874"/>
    </source>
</evidence>
<dbReference type="SUPFAM" id="SSF51905">
    <property type="entry name" value="FAD/NAD(P)-binding domain"/>
    <property type="match status" value="1"/>
</dbReference>
<dbReference type="EMBL" id="CAJOBE010044480">
    <property type="protein sequence ID" value="CAF4337515.1"/>
    <property type="molecule type" value="Genomic_DNA"/>
</dbReference>
<dbReference type="GO" id="GO:0071949">
    <property type="term" value="F:FAD binding"/>
    <property type="evidence" value="ECO:0007669"/>
    <property type="project" value="InterPro"/>
</dbReference>
<name>A0A820KHP4_9BILA</name>
<gene>
    <name evidence="2" type="ORF">FNK824_LOCUS41899</name>
</gene>
<comment type="caution">
    <text evidence="2">The sequence shown here is derived from an EMBL/GenBank/DDBJ whole genome shotgun (WGS) entry which is preliminary data.</text>
</comment>
<dbReference type="Gene3D" id="3.50.50.60">
    <property type="entry name" value="FAD/NAD(P)-binding domain"/>
    <property type="match status" value="1"/>
</dbReference>